<reference evidence="2 3" key="1">
    <citation type="submission" date="2014-04" db="EMBL/GenBank/DDBJ databases">
        <title>Variable characteristics of bacteriocin-producing Streptococcus salivarius strains isolated from Malaysian subjects.</title>
        <authorList>
            <person name="Philip K."/>
            <person name="Barbour A."/>
        </authorList>
    </citation>
    <scope>NUCLEOTIDE SEQUENCE [LARGE SCALE GENOMIC DNA]</scope>
    <source>
        <strain evidence="2 3">NU10</strain>
    </source>
</reference>
<dbReference type="EMBL" id="JJMT01000004">
    <property type="protein sequence ID" value="KEO46727.1"/>
    <property type="molecule type" value="Genomic_DNA"/>
</dbReference>
<sequence length="203" mass="22899">MMKEFYLMRHGETRFNVHHRLQGVCDAPLTEVGIEQAKKAGQYLAKQEPIFDHVFTSTSERASDTLEIVTGRTDYERLKGLKGQDFGAFEGQPEYLTPKTLPDGQGFGDYFVQFGGESTSQVRDRMELTIRAIMESVADGSKSLLVSHGPSILQFCRRVLDPVPDIRGLKNCCILHFTYDQGQFGLVSVYNPVEEEYIYGGEE</sequence>
<dbReference type="Proteomes" id="UP000027855">
    <property type="component" value="Unassembled WGS sequence"/>
</dbReference>
<dbReference type="InterPro" id="IPR029033">
    <property type="entry name" value="His_PPase_superfam"/>
</dbReference>
<accession>A0A074IX31</accession>
<dbReference type="Gene3D" id="3.40.50.1240">
    <property type="entry name" value="Phosphoglycerate mutase-like"/>
    <property type="match status" value="1"/>
</dbReference>
<proteinExistence type="predicted"/>
<comment type="caution">
    <text evidence="2">The sequence shown here is derived from an EMBL/GenBank/DDBJ whole genome shotgun (WGS) entry which is preliminary data.</text>
</comment>
<feature type="binding site" evidence="1">
    <location>
        <begin position="9"/>
        <end position="16"/>
    </location>
    <ligand>
        <name>substrate</name>
    </ligand>
</feature>
<dbReference type="Pfam" id="PF00300">
    <property type="entry name" value="His_Phos_1"/>
    <property type="match status" value="1"/>
</dbReference>
<protein>
    <submittedName>
        <fullName evidence="2">Phosphoglycerate mutase</fullName>
    </submittedName>
</protein>
<dbReference type="InterPro" id="IPR013078">
    <property type="entry name" value="His_Pase_superF_clade-1"/>
</dbReference>
<dbReference type="InterPro" id="IPR001345">
    <property type="entry name" value="PG/BPGM_mutase_AS"/>
</dbReference>
<dbReference type="GO" id="GO:0016791">
    <property type="term" value="F:phosphatase activity"/>
    <property type="evidence" value="ECO:0007669"/>
    <property type="project" value="TreeGrafter"/>
</dbReference>
<dbReference type="AlphaFoldDB" id="A0A074IX31"/>
<organism evidence="2 3">
    <name type="scientific">Streptococcus salivarius</name>
    <dbReference type="NCBI Taxonomy" id="1304"/>
    <lineage>
        <taxon>Bacteria</taxon>
        <taxon>Bacillati</taxon>
        <taxon>Bacillota</taxon>
        <taxon>Bacilli</taxon>
        <taxon>Lactobacillales</taxon>
        <taxon>Streptococcaceae</taxon>
        <taxon>Streptococcus</taxon>
    </lineage>
</organism>
<dbReference type="SUPFAM" id="SSF53254">
    <property type="entry name" value="Phosphoglycerate mutase-like"/>
    <property type="match status" value="1"/>
</dbReference>
<dbReference type="SMART" id="SM00855">
    <property type="entry name" value="PGAM"/>
    <property type="match status" value="1"/>
</dbReference>
<evidence type="ECO:0000313" key="3">
    <source>
        <dbReference type="Proteomes" id="UP000027855"/>
    </source>
</evidence>
<feature type="binding site" evidence="1">
    <location>
        <position position="61"/>
    </location>
    <ligand>
        <name>substrate</name>
    </ligand>
</feature>
<evidence type="ECO:0000256" key="1">
    <source>
        <dbReference type="PIRSR" id="PIRSR613078-2"/>
    </source>
</evidence>
<dbReference type="PANTHER" id="PTHR48100:SF5">
    <property type="entry name" value="HISTIDINE PHOSPHATASE FAMILY PROTEIN"/>
    <property type="match status" value="1"/>
</dbReference>
<evidence type="ECO:0000313" key="2">
    <source>
        <dbReference type="EMBL" id="KEO46727.1"/>
    </source>
</evidence>
<dbReference type="PROSITE" id="PS00175">
    <property type="entry name" value="PG_MUTASE"/>
    <property type="match status" value="1"/>
</dbReference>
<dbReference type="PANTHER" id="PTHR48100">
    <property type="entry name" value="BROAD-SPECIFICITY PHOSPHATASE YOR283W-RELATED"/>
    <property type="match status" value="1"/>
</dbReference>
<dbReference type="CDD" id="cd07067">
    <property type="entry name" value="HP_PGM_like"/>
    <property type="match status" value="1"/>
</dbReference>
<dbReference type="GO" id="GO:0005737">
    <property type="term" value="C:cytoplasm"/>
    <property type="evidence" value="ECO:0007669"/>
    <property type="project" value="TreeGrafter"/>
</dbReference>
<dbReference type="InterPro" id="IPR050275">
    <property type="entry name" value="PGM_Phosphatase"/>
</dbReference>
<name>A0A074IX31_STRSL</name>
<gene>
    <name evidence="2" type="ORF">DL07_08390</name>
</gene>